<evidence type="ECO:0000256" key="2">
    <source>
        <dbReference type="SAM" id="Phobius"/>
    </source>
</evidence>
<dbReference type="InterPro" id="IPR051203">
    <property type="entry name" value="Polysaccharide_Synthase-Rel"/>
</dbReference>
<dbReference type="CDD" id="cd05237">
    <property type="entry name" value="UDP_invert_4-6DH_SDR_e"/>
    <property type="match status" value="1"/>
</dbReference>
<keyword evidence="2" id="KW-1133">Transmembrane helix</keyword>
<dbReference type="RefSeq" id="WP_344690729.1">
    <property type="nucleotide sequence ID" value="NZ_BAAAVV010000013.1"/>
</dbReference>
<dbReference type="EMBL" id="BAAAVV010000013">
    <property type="protein sequence ID" value="GAA3181050.1"/>
    <property type="molecule type" value="Genomic_DNA"/>
</dbReference>
<evidence type="ECO:0000313" key="5">
    <source>
        <dbReference type="Proteomes" id="UP001499924"/>
    </source>
</evidence>
<dbReference type="Pfam" id="PF02719">
    <property type="entry name" value="Polysacc_synt_2"/>
    <property type="match status" value="1"/>
</dbReference>
<comment type="similarity">
    <text evidence="1">Belongs to the polysaccharide synthase family.</text>
</comment>
<dbReference type="InterPro" id="IPR036291">
    <property type="entry name" value="NAD(P)-bd_dom_sf"/>
</dbReference>
<evidence type="ECO:0000256" key="1">
    <source>
        <dbReference type="ARBA" id="ARBA00007430"/>
    </source>
</evidence>
<accession>A0ABP6PMI1</accession>
<dbReference type="Proteomes" id="UP001499924">
    <property type="component" value="Unassembled WGS sequence"/>
</dbReference>
<dbReference type="SUPFAM" id="SSF51735">
    <property type="entry name" value="NAD(P)-binding Rossmann-fold domains"/>
    <property type="match status" value="2"/>
</dbReference>
<sequence length="605" mass="65128">MTPRPGAFWKLARLAMVLADLLSLHAGMTLVVVARYDGDMERVGVVGLLIGTAAAAATFLTVAGALRLHQGRYAVGSADEFKPLAAAVATAALVSFSVDLVAGMPRLLPLSVPLIGSVVAFVLMLTYRLVIRSQREGAVRPRQGCRTLVFGSGDAGQQLIRSMLGDPASPYVPVGLLDDDPAKRHARVRGVRMLGDRDHIRSAALATDAEVLVLALPSADSALVRDISQRATDAGLTVKVLPSLSDLLSTRIGIRDVRDIDIADLLGRRQIDTNIGEIAGYLKNKRVLVTGAGGSIGSELCRQIHHFGPTELMMLDRDESALHAVSLSIHGEAQLHLPEAILADIRDGEALRQLFLRRMPDVVFHAAALKHVNMLEQYPDEGWKTNVLGTRNVLEAALAVGVSHFINISTDKAADPVNVLGRTKRMAERLTATYAQRSEGRFLSVRFGNVLGSRGSVLETFAAQIARGGPVTVTHPDVTRFFMTIPEAVQLVIQAGAIGTQGEALVLEMGEPVRIADVASQLIAMEGRPIGIRFTGLRPGEKLHEELFGKEELDSRPVHPLISHVPVPPVEGDLEAWLQRPFPPLEAVLQVDPIETRWAQSAVQG</sequence>
<dbReference type="PANTHER" id="PTHR43318:SF1">
    <property type="entry name" value="POLYSACCHARIDE BIOSYNTHESIS PROTEIN EPSC-RELATED"/>
    <property type="match status" value="1"/>
</dbReference>
<proteinExistence type="inferred from homology"/>
<dbReference type="PANTHER" id="PTHR43318">
    <property type="entry name" value="UDP-N-ACETYLGLUCOSAMINE 4,6-DEHYDRATASE"/>
    <property type="match status" value="1"/>
</dbReference>
<feature type="transmembrane region" description="Helical" evidence="2">
    <location>
        <begin position="42"/>
        <end position="63"/>
    </location>
</feature>
<name>A0ABP6PMI1_9ACTN</name>
<feature type="transmembrane region" description="Helical" evidence="2">
    <location>
        <begin position="12"/>
        <end position="36"/>
    </location>
</feature>
<feature type="transmembrane region" description="Helical" evidence="2">
    <location>
        <begin position="84"/>
        <end position="104"/>
    </location>
</feature>
<keyword evidence="2" id="KW-0472">Membrane</keyword>
<dbReference type="Pfam" id="PF13727">
    <property type="entry name" value="CoA_binding_3"/>
    <property type="match status" value="1"/>
</dbReference>
<gene>
    <name evidence="4" type="ORF">GCM10010531_39050</name>
</gene>
<feature type="domain" description="Polysaccharide biosynthesis protein CapD-like" evidence="3">
    <location>
        <begin position="287"/>
        <end position="562"/>
    </location>
</feature>
<organism evidence="4 5">
    <name type="scientific">Blastococcus jejuensis</name>
    <dbReference type="NCBI Taxonomy" id="351224"/>
    <lineage>
        <taxon>Bacteria</taxon>
        <taxon>Bacillati</taxon>
        <taxon>Actinomycetota</taxon>
        <taxon>Actinomycetes</taxon>
        <taxon>Geodermatophilales</taxon>
        <taxon>Geodermatophilaceae</taxon>
        <taxon>Blastococcus</taxon>
    </lineage>
</organism>
<evidence type="ECO:0000313" key="4">
    <source>
        <dbReference type="EMBL" id="GAA3181050.1"/>
    </source>
</evidence>
<protein>
    <submittedName>
        <fullName evidence="4">Nucleoside-diphosphate sugar epimerase/dehydratase</fullName>
    </submittedName>
</protein>
<reference evidence="5" key="1">
    <citation type="journal article" date="2019" name="Int. J. Syst. Evol. Microbiol.">
        <title>The Global Catalogue of Microorganisms (GCM) 10K type strain sequencing project: providing services to taxonomists for standard genome sequencing and annotation.</title>
        <authorList>
            <consortium name="The Broad Institute Genomics Platform"/>
            <consortium name="The Broad Institute Genome Sequencing Center for Infectious Disease"/>
            <person name="Wu L."/>
            <person name="Ma J."/>
        </authorList>
    </citation>
    <scope>NUCLEOTIDE SEQUENCE [LARGE SCALE GENOMIC DNA]</scope>
    <source>
        <strain evidence="5">JCM 15614</strain>
    </source>
</reference>
<keyword evidence="5" id="KW-1185">Reference proteome</keyword>
<keyword evidence="2" id="KW-0812">Transmembrane</keyword>
<dbReference type="Gene3D" id="3.40.50.720">
    <property type="entry name" value="NAD(P)-binding Rossmann-like Domain"/>
    <property type="match status" value="2"/>
</dbReference>
<feature type="transmembrane region" description="Helical" evidence="2">
    <location>
        <begin position="110"/>
        <end position="130"/>
    </location>
</feature>
<dbReference type="InterPro" id="IPR003869">
    <property type="entry name" value="Polysac_CapD-like"/>
</dbReference>
<evidence type="ECO:0000259" key="3">
    <source>
        <dbReference type="Pfam" id="PF02719"/>
    </source>
</evidence>
<comment type="caution">
    <text evidence="4">The sequence shown here is derived from an EMBL/GenBank/DDBJ whole genome shotgun (WGS) entry which is preliminary data.</text>
</comment>